<dbReference type="GeneID" id="54582482"/>
<evidence type="ECO:0000313" key="2">
    <source>
        <dbReference type="EMBL" id="KAF2248056.1"/>
    </source>
</evidence>
<dbReference type="OrthoDB" id="3799832at2759"/>
<organism evidence="2 3">
    <name type="scientific">Trematosphaeria pertusa</name>
    <dbReference type="NCBI Taxonomy" id="390896"/>
    <lineage>
        <taxon>Eukaryota</taxon>
        <taxon>Fungi</taxon>
        <taxon>Dikarya</taxon>
        <taxon>Ascomycota</taxon>
        <taxon>Pezizomycotina</taxon>
        <taxon>Dothideomycetes</taxon>
        <taxon>Pleosporomycetidae</taxon>
        <taxon>Pleosporales</taxon>
        <taxon>Massarineae</taxon>
        <taxon>Trematosphaeriaceae</taxon>
        <taxon>Trematosphaeria</taxon>
    </lineage>
</organism>
<gene>
    <name evidence="2" type="ORF">BU26DRAFT_519824</name>
</gene>
<feature type="compositionally biased region" description="Acidic residues" evidence="1">
    <location>
        <begin position="51"/>
        <end position="60"/>
    </location>
</feature>
<dbReference type="Proteomes" id="UP000800094">
    <property type="component" value="Unassembled WGS sequence"/>
</dbReference>
<feature type="compositionally biased region" description="Basic and acidic residues" evidence="1">
    <location>
        <begin position="24"/>
        <end position="38"/>
    </location>
</feature>
<evidence type="ECO:0000313" key="3">
    <source>
        <dbReference type="Proteomes" id="UP000800094"/>
    </source>
</evidence>
<reference evidence="2" key="1">
    <citation type="journal article" date="2020" name="Stud. Mycol.">
        <title>101 Dothideomycetes genomes: a test case for predicting lifestyles and emergence of pathogens.</title>
        <authorList>
            <person name="Haridas S."/>
            <person name="Albert R."/>
            <person name="Binder M."/>
            <person name="Bloem J."/>
            <person name="Labutti K."/>
            <person name="Salamov A."/>
            <person name="Andreopoulos B."/>
            <person name="Baker S."/>
            <person name="Barry K."/>
            <person name="Bills G."/>
            <person name="Bluhm B."/>
            <person name="Cannon C."/>
            <person name="Castanera R."/>
            <person name="Culley D."/>
            <person name="Daum C."/>
            <person name="Ezra D."/>
            <person name="Gonzalez J."/>
            <person name="Henrissat B."/>
            <person name="Kuo A."/>
            <person name="Liang C."/>
            <person name="Lipzen A."/>
            <person name="Lutzoni F."/>
            <person name="Magnuson J."/>
            <person name="Mondo S."/>
            <person name="Nolan M."/>
            <person name="Ohm R."/>
            <person name="Pangilinan J."/>
            <person name="Park H.-J."/>
            <person name="Ramirez L."/>
            <person name="Alfaro M."/>
            <person name="Sun H."/>
            <person name="Tritt A."/>
            <person name="Yoshinaga Y."/>
            <person name="Zwiers L.-H."/>
            <person name="Turgeon B."/>
            <person name="Goodwin S."/>
            <person name="Spatafora J."/>
            <person name="Crous P."/>
            <person name="Grigoriev I."/>
        </authorList>
    </citation>
    <scope>NUCLEOTIDE SEQUENCE</scope>
    <source>
        <strain evidence="2">CBS 122368</strain>
    </source>
</reference>
<sequence>MRLAQRKAQLESTREQEEDVDELTQEKEVKEGHERFARMFEGIEDSSSSSSDDEDDDEAEVVGKVEIGEGGGKVVV</sequence>
<evidence type="ECO:0000256" key="1">
    <source>
        <dbReference type="SAM" id="MobiDB-lite"/>
    </source>
</evidence>
<dbReference type="RefSeq" id="XP_033683060.1">
    <property type="nucleotide sequence ID" value="XM_033829152.1"/>
</dbReference>
<feature type="region of interest" description="Disordered" evidence="1">
    <location>
        <begin position="1"/>
        <end position="76"/>
    </location>
</feature>
<keyword evidence="3" id="KW-1185">Reference proteome</keyword>
<accession>A0A6A6ICB7</accession>
<dbReference type="AlphaFoldDB" id="A0A6A6ICB7"/>
<protein>
    <submittedName>
        <fullName evidence="2">Uncharacterized protein</fullName>
    </submittedName>
</protein>
<dbReference type="EMBL" id="ML987196">
    <property type="protein sequence ID" value="KAF2248056.1"/>
    <property type="molecule type" value="Genomic_DNA"/>
</dbReference>
<proteinExistence type="predicted"/>
<name>A0A6A6ICB7_9PLEO</name>